<keyword evidence="2" id="KW-1185">Reference proteome</keyword>
<sequence>MLIISAAAIEALKMEYGETDMVSCYAKAQGMNVPTQEAVLLLNNQKVIILFISKLTNKLIQKMMFNRVELSNSTLKSGLFLDERWTFTGRGQKWSFRIPAKILPLGNGQRVFLDSLVDKDFAS</sequence>
<name>A0ABS4CJF8_9ENTE</name>
<reference evidence="1 2" key="1">
    <citation type="submission" date="2020-12" db="EMBL/GenBank/DDBJ databases">
        <title>Vagococcus allomyrinae sp. nov. and Enterococcus lavae sp. nov., isolated from the larvae of Allomyrina dichotoma.</title>
        <authorList>
            <person name="Lee S.D."/>
        </authorList>
    </citation>
    <scope>NUCLEOTIDE SEQUENCE [LARGE SCALE GENOMIC DNA]</scope>
    <source>
        <strain evidence="1 2">BWM-S5</strain>
    </source>
</reference>
<gene>
    <name evidence="1" type="ORF">I6N96_10805</name>
</gene>
<dbReference type="EMBL" id="JAEDXU010000005">
    <property type="protein sequence ID" value="MBP1046755.1"/>
    <property type="molecule type" value="Genomic_DNA"/>
</dbReference>
<accession>A0ABS4CJF8</accession>
<comment type="caution">
    <text evidence="1">The sequence shown here is derived from an EMBL/GenBank/DDBJ whole genome shotgun (WGS) entry which is preliminary data.</text>
</comment>
<proteinExistence type="predicted"/>
<evidence type="ECO:0000313" key="1">
    <source>
        <dbReference type="EMBL" id="MBP1046755.1"/>
    </source>
</evidence>
<organism evidence="1 2">
    <name type="scientific">Enterococcus larvae</name>
    <dbReference type="NCBI Taxonomy" id="2794352"/>
    <lineage>
        <taxon>Bacteria</taxon>
        <taxon>Bacillati</taxon>
        <taxon>Bacillota</taxon>
        <taxon>Bacilli</taxon>
        <taxon>Lactobacillales</taxon>
        <taxon>Enterococcaceae</taxon>
        <taxon>Enterococcus</taxon>
    </lineage>
</organism>
<dbReference type="RefSeq" id="WP_209557555.1">
    <property type="nucleotide sequence ID" value="NZ_JAEDXU010000005.1"/>
</dbReference>
<protein>
    <submittedName>
        <fullName evidence="1">Uncharacterized protein</fullName>
    </submittedName>
</protein>
<evidence type="ECO:0000313" key="2">
    <source>
        <dbReference type="Proteomes" id="UP000673375"/>
    </source>
</evidence>
<dbReference type="Proteomes" id="UP000673375">
    <property type="component" value="Unassembled WGS sequence"/>
</dbReference>